<reference evidence="2" key="1">
    <citation type="submission" date="2022-03" db="EMBL/GenBank/DDBJ databases">
        <title>Streptomyces 7R015 and 7R016 isolated from Barleria lupulina in Thailand.</title>
        <authorList>
            <person name="Kanchanasin P."/>
            <person name="Phongsopitanun W."/>
            <person name="Tanasupawat S."/>
        </authorList>
    </citation>
    <scope>NUCLEOTIDE SEQUENCE</scope>
    <source>
        <strain evidence="2">7R016</strain>
    </source>
</reference>
<evidence type="ECO:0000313" key="2">
    <source>
        <dbReference type="EMBL" id="MCI3246339.1"/>
    </source>
</evidence>
<evidence type="ECO:0000313" key="3">
    <source>
        <dbReference type="Proteomes" id="UP001165270"/>
    </source>
</evidence>
<feature type="compositionally biased region" description="Polar residues" evidence="1">
    <location>
        <begin position="1"/>
        <end position="14"/>
    </location>
</feature>
<dbReference type="EMBL" id="JALDAX010000032">
    <property type="protein sequence ID" value="MCI3246339.1"/>
    <property type="molecule type" value="Genomic_DNA"/>
</dbReference>
<comment type="caution">
    <text evidence="2">The sequence shown here is derived from an EMBL/GenBank/DDBJ whole genome shotgun (WGS) entry which is preliminary data.</text>
</comment>
<evidence type="ECO:0000256" key="1">
    <source>
        <dbReference type="SAM" id="MobiDB-lite"/>
    </source>
</evidence>
<sequence length="98" mass="10716">MTHGTSTPQAQPSPATEPWPDDVIARYETGVGAIVELIDGEHSIKGTCSGCPEHAQPWPFSYDPTCSGYRMDSYVKREATNWAQAHAEKCRALPRPTA</sequence>
<keyword evidence="3" id="KW-1185">Reference proteome</keyword>
<feature type="region of interest" description="Disordered" evidence="1">
    <location>
        <begin position="1"/>
        <end position="21"/>
    </location>
</feature>
<dbReference type="Proteomes" id="UP001165270">
    <property type="component" value="Unassembled WGS sequence"/>
</dbReference>
<name>A0ABS9XW77_9ACTN</name>
<protein>
    <submittedName>
        <fullName evidence="2">Uncharacterized protein</fullName>
    </submittedName>
</protein>
<dbReference type="RefSeq" id="WP_242713690.1">
    <property type="nucleotide sequence ID" value="NZ_JALDAX010000032.1"/>
</dbReference>
<accession>A0ABS9XW77</accession>
<gene>
    <name evidence="2" type="ORF">MQN93_42275</name>
</gene>
<organism evidence="2 3">
    <name type="scientific">Streptomyces spinosisporus</name>
    <dbReference type="NCBI Taxonomy" id="2927582"/>
    <lineage>
        <taxon>Bacteria</taxon>
        <taxon>Bacillati</taxon>
        <taxon>Actinomycetota</taxon>
        <taxon>Actinomycetes</taxon>
        <taxon>Kitasatosporales</taxon>
        <taxon>Streptomycetaceae</taxon>
        <taxon>Streptomyces</taxon>
    </lineage>
</organism>
<proteinExistence type="predicted"/>